<keyword evidence="1" id="KW-0732">Signal</keyword>
<dbReference type="AlphaFoldDB" id="A0A8S1EW16"/>
<protein>
    <submittedName>
        <fullName evidence="2">Uncharacterized protein</fullName>
    </submittedName>
</protein>
<evidence type="ECO:0000313" key="3">
    <source>
        <dbReference type="Proteomes" id="UP000494206"/>
    </source>
</evidence>
<keyword evidence="3" id="KW-1185">Reference proteome</keyword>
<feature type="chain" id="PRO_5035784215" evidence="1">
    <location>
        <begin position="19"/>
        <end position="664"/>
    </location>
</feature>
<dbReference type="EMBL" id="CADEPM010000004">
    <property type="protein sequence ID" value="CAB3404212.1"/>
    <property type="molecule type" value="Genomic_DNA"/>
</dbReference>
<evidence type="ECO:0000313" key="2">
    <source>
        <dbReference type="EMBL" id="CAB3404212.1"/>
    </source>
</evidence>
<accession>A0A8S1EW16</accession>
<dbReference type="PANTHER" id="PTHR34721:SF12">
    <property type="entry name" value="PROTEIN QUIVER"/>
    <property type="match status" value="1"/>
</dbReference>
<sequence length="664" mass="73233">MPHAAFLLLFGCLPIVSSLSCYICGDTNLDEFGECSSQFQLDCANYATRFPANERMYCRTTRHRSAQNNTFTIMKECITEQDHYKTFPEKGYRLDEECDLIDVQGEEVAYCLCRTDYCNRNTIADQFMLFEEKHPELFDDVVTEKPTVPTRLPTGPAPLKIRPLPVNAPSPPNPPSFAAPILNPPAIVPINDHGSKSSEMIEIRRTQLPSRSAGIESEILANRPVINSRESDIGRVMSLPKTAISEGTFVGTGNPIIPARGEEFQQAVMKCIQCGDGSLKDEYEECKKQVQVECSSPRSMCFTRQIAIGNGMFGMEKMCVLPEQLVNEFGAVPNEDSCGSSNGGRVHFCACTSPLCNNFHLSQQRQLFKSVRASKTAAQLASAHMQVPEIPMPPASTTPELRPTMITATTTSTTTVPPPSPHPSPIPPKPIIPIVNRPASTASSSIRCVICTETDMSDPTADCAAMSEEVCDESAKYCATKQTQMSTSSFAMEKKCLSEKEAAVFLPGETLEDGCATSEGGMVNFCICSSTLCNRLSLLQQAQMSGVRDSLEEQRILEEEIQKQRDLANSINIPRLPNHSNVGIITSSANEPQAAKPKLPPVFLDEDDSREIAKDVRTEEDIIRERQKEWAKIDARSSTTRHSTPFIPHLLSIFVLRLFAPSHF</sequence>
<dbReference type="PANTHER" id="PTHR34721">
    <property type="entry name" value="PROTEIN CBG09734"/>
    <property type="match status" value="1"/>
</dbReference>
<proteinExistence type="predicted"/>
<dbReference type="Proteomes" id="UP000494206">
    <property type="component" value="Unassembled WGS sequence"/>
</dbReference>
<dbReference type="OrthoDB" id="5850827at2759"/>
<gene>
    <name evidence="2" type="ORF">CBOVIS_LOCUS6586</name>
</gene>
<dbReference type="CDD" id="cd00117">
    <property type="entry name" value="TFP"/>
    <property type="match status" value="1"/>
</dbReference>
<feature type="signal peptide" evidence="1">
    <location>
        <begin position="1"/>
        <end position="18"/>
    </location>
</feature>
<name>A0A8S1EW16_9PELO</name>
<evidence type="ECO:0000256" key="1">
    <source>
        <dbReference type="SAM" id="SignalP"/>
    </source>
</evidence>
<reference evidence="2 3" key="1">
    <citation type="submission" date="2020-04" db="EMBL/GenBank/DDBJ databases">
        <authorList>
            <person name="Laetsch R D."/>
            <person name="Stevens L."/>
            <person name="Kumar S."/>
            <person name="Blaxter L. M."/>
        </authorList>
    </citation>
    <scope>NUCLEOTIDE SEQUENCE [LARGE SCALE GENOMIC DNA]</scope>
</reference>
<organism evidence="2 3">
    <name type="scientific">Caenorhabditis bovis</name>
    <dbReference type="NCBI Taxonomy" id="2654633"/>
    <lineage>
        <taxon>Eukaryota</taxon>
        <taxon>Metazoa</taxon>
        <taxon>Ecdysozoa</taxon>
        <taxon>Nematoda</taxon>
        <taxon>Chromadorea</taxon>
        <taxon>Rhabditida</taxon>
        <taxon>Rhabditina</taxon>
        <taxon>Rhabditomorpha</taxon>
        <taxon>Rhabditoidea</taxon>
        <taxon>Rhabditidae</taxon>
        <taxon>Peloderinae</taxon>
        <taxon>Caenorhabditis</taxon>
    </lineage>
</organism>
<comment type="caution">
    <text evidence="2">The sequence shown here is derived from an EMBL/GenBank/DDBJ whole genome shotgun (WGS) entry which is preliminary data.</text>
</comment>